<accession>A0A8J2UG00</accession>
<comment type="subcellular location">
    <subcellularLocation>
        <location evidence="1">Cell outer membrane</location>
    </subcellularLocation>
</comment>
<gene>
    <name evidence="8" type="ORF">GCM10011511_39730</name>
</gene>
<evidence type="ECO:0000313" key="9">
    <source>
        <dbReference type="Proteomes" id="UP000607559"/>
    </source>
</evidence>
<dbReference type="Gene3D" id="1.25.40.390">
    <property type="match status" value="1"/>
</dbReference>
<evidence type="ECO:0000256" key="5">
    <source>
        <dbReference type="ARBA" id="ARBA00023237"/>
    </source>
</evidence>
<evidence type="ECO:0000256" key="4">
    <source>
        <dbReference type="ARBA" id="ARBA00023136"/>
    </source>
</evidence>
<evidence type="ECO:0000259" key="7">
    <source>
        <dbReference type="Pfam" id="PF14322"/>
    </source>
</evidence>
<feature type="domain" description="RagB/SusD" evidence="6">
    <location>
        <begin position="343"/>
        <end position="487"/>
    </location>
</feature>
<dbReference type="Proteomes" id="UP000607559">
    <property type="component" value="Unassembled WGS sequence"/>
</dbReference>
<dbReference type="CDD" id="cd08977">
    <property type="entry name" value="SusD"/>
    <property type="match status" value="1"/>
</dbReference>
<organism evidence="8 9">
    <name type="scientific">Puia dinghuensis</name>
    <dbReference type="NCBI Taxonomy" id="1792502"/>
    <lineage>
        <taxon>Bacteria</taxon>
        <taxon>Pseudomonadati</taxon>
        <taxon>Bacteroidota</taxon>
        <taxon>Chitinophagia</taxon>
        <taxon>Chitinophagales</taxon>
        <taxon>Chitinophagaceae</taxon>
        <taxon>Puia</taxon>
    </lineage>
</organism>
<proteinExistence type="inferred from homology"/>
<dbReference type="AlphaFoldDB" id="A0A8J2UG00"/>
<evidence type="ECO:0000256" key="3">
    <source>
        <dbReference type="ARBA" id="ARBA00022729"/>
    </source>
</evidence>
<dbReference type="RefSeq" id="WP_188934964.1">
    <property type="nucleotide sequence ID" value="NZ_BMJC01000004.1"/>
</dbReference>
<evidence type="ECO:0000259" key="6">
    <source>
        <dbReference type="Pfam" id="PF07980"/>
    </source>
</evidence>
<dbReference type="InterPro" id="IPR033985">
    <property type="entry name" value="SusD-like_N"/>
</dbReference>
<evidence type="ECO:0000256" key="2">
    <source>
        <dbReference type="ARBA" id="ARBA00006275"/>
    </source>
</evidence>
<comment type="similarity">
    <text evidence="2">Belongs to the SusD family.</text>
</comment>
<feature type="domain" description="SusD-like N-terminal" evidence="7">
    <location>
        <begin position="65"/>
        <end position="225"/>
    </location>
</feature>
<evidence type="ECO:0000256" key="1">
    <source>
        <dbReference type="ARBA" id="ARBA00004442"/>
    </source>
</evidence>
<dbReference type="InterPro" id="IPR012944">
    <property type="entry name" value="SusD_RagB_dom"/>
</dbReference>
<reference evidence="8" key="1">
    <citation type="journal article" date="2014" name="Int. J. Syst. Evol. Microbiol.">
        <title>Complete genome sequence of Corynebacterium casei LMG S-19264T (=DSM 44701T), isolated from a smear-ripened cheese.</title>
        <authorList>
            <consortium name="US DOE Joint Genome Institute (JGI-PGF)"/>
            <person name="Walter F."/>
            <person name="Albersmeier A."/>
            <person name="Kalinowski J."/>
            <person name="Ruckert C."/>
        </authorList>
    </citation>
    <scope>NUCLEOTIDE SEQUENCE</scope>
    <source>
        <strain evidence="8">CGMCC 1.15448</strain>
    </source>
</reference>
<keyword evidence="5" id="KW-0998">Cell outer membrane</keyword>
<comment type="caution">
    <text evidence="8">The sequence shown here is derived from an EMBL/GenBank/DDBJ whole genome shotgun (WGS) entry which is preliminary data.</text>
</comment>
<dbReference type="SUPFAM" id="SSF48452">
    <property type="entry name" value="TPR-like"/>
    <property type="match status" value="1"/>
</dbReference>
<dbReference type="Pfam" id="PF07980">
    <property type="entry name" value="SusD_RagB"/>
    <property type="match status" value="1"/>
</dbReference>
<keyword evidence="3" id="KW-0732">Signal</keyword>
<dbReference type="PROSITE" id="PS51257">
    <property type="entry name" value="PROKAR_LIPOPROTEIN"/>
    <property type="match status" value="1"/>
</dbReference>
<name>A0A8J2UG00_9BACT</name>
<reference evidence="8" key="2">
    <citation type="submission" date="2020-09" db="EMBL/GenBank/DDBJ databases">
        <authorList>
            <person name="Sun Q."/>
            <person name="Zhou Y."/>
        </authorList>
    </citation>
    <scope>NUCLEOTIDE SEQUENCE</scope>
    <source>
        <strain evidence="8">CGMCC 1.15448</strain>
    </source>
</reference>
<sequence length="487" mass="53420">MRHNNKSFVFIITIAGLLGTACQKTIDKTPISSLTTSNYWKTATDAESGLTGAYNSLYQQFYIWDYMTNGDVQADNCYAGGNNPDNFAIDNFTLNALNGNVTRDWQGLYEGVANANAVIQNVPAINDVAWQGNTRKQQIIGEAKFLRALHYFYLVTTWGDVPLVVENVTSGAGLYPARTPAAAVWEQIEHDLISADSSLLPASGSNPNNGRATQGAADALLAKAYAQQGKYDSSLVWCNKVMANSYYSLLPGYAQLFDGNHKNTVESIFEIQHGTVSGTTNYGPELLLPYSLTGDTWAKFNEPTNDLIQAYQAENDMVRLNASVYWSKPGDSSGAIPPPYTKLPVPYAYKWKDPGGFNSPDNEIVLRLADIILLKAEALNQTGQTAQAIPLINQIRARVGLPNTTAVSQTDVATAILKERRLELALEGWRWTDLLRAGVQYTINLMNSRVDPSGKPLNYGLTTNKLLWPVPQAERDLDANLGQNPGY</sequence>
<dbReference type="GO" id="GO:0009279">
    <property type="term" value="C:cell outer membrane"/>
    <property type="evidence" value="ECO:0007669"/>
    <property type="project" value="UniProtKB-SubCell"/>
</dbReference>
<keyword evidence="9" id="KW-1185">Reference proteome</keyword>
<protein>
    <submittedName>
        <fullName evidence="8">Membrane protein</fullName>
    </submittedName>
</protein>
<dbReference type="InterPro" id="IPR011990">
    <property type="entry name" value="TPR-like_helical_dom_sf"/>
</dbReference>
<evidence type="ECO:0000313" key="8">
    <source>
        <dbReference type="EMBL" id="GGB12170.1"/>
    </source>
</evidence>
<dbReference type="EMBL" id="BMJC01000004">
    <property type="protein sequence ID" value="GGB12170.1"/>
    <property type="molecule type" value="Genomic_DNA"/>
</dbReference>
<keyword evidence="4" id="KW-0472">Membrane</keyword>
<dbReference type="Pfam" id="PF14322">
    <property type="entry name" value="SusD-like_3"/>
    <property type="match status" value="1"/>
</dbReference>